<feature type="transmembrane region" description="Helical" evidence="1">
    <location>
        <begin position="24"/>
        <end position="46"/>
    </location>
</feature>
<evidence type="ECO:0000313" key="2">
    <source>
        <dbReference type="EMBL" id="OGG21968.1"/>
    </source>
</evidence>
<dbReference type="Pfam" id="PF13624">
    <property type="entry name" value="SurA_N_3"/>
    <property type="match status" value="1"/>
</dbReference>
<dbReference type="Proteomes" id="UP000177092">
    <property type="component" value="Unassembled WGS sequence"/>
</dbReference>
<dbReference type="SUPFAM" id="SSF109998">
    <property type="entry name" value="Triger factor/SurA peptide-binding domain-like"/>
    <property type="match status" value="1"/>
</dbReference>
<comment type="caution">
    <text evidence="2">The sequence shown here is derived from an EMBL/GenBank/DDBJ whole genome shotgun (WGS) entry which is preliminary data.</text>
</comment>
<organism evidence="2 3">
    <name type="scientific">Candidatus Gottesmanbacteria bacterium RIFCSPHIGHO2_02_FULL_40_13</name>
    <dbReference type="NCBI Taxonomy" id="1798384"/>
    <lineage>
        <taxon>Bacteria</taxon>
        <taxon>Candidatus Gottesmaniibacteriota</taxon>
    </lineage>
</organism>
<keyword evidence="1" id="KW-1133">Transmembrane helix</keyword>
<dbReference type="PANTHER" id="PTHR47245:SF2">
    <property type="entry name" value="PEPTIDYL-PROLYL CIS-TRANS ISOMERASE HP_0175-RELATED"/>
    <property type="match status" value="1"/>
</dbReference>
<name>A0A1F6AB95_9BACT</name>
<dbReference type="InterPro" id="IPR027304">
    <property type="entry name" value="Trigger_fact/SurA_dom_sf"/>
</dbReference>
<dbReference type="InterPro" id="IPR050245">
    <property type="entry name" value="PrsA_foldase"/>
</dbReference>
<dbReference type="AlphaFoldDB" id="A0A1F6AB95"/>
<gene>
    <name evidence="2" type="ORF">A3D03_02165</name>
</gene>
<accession>A0A1F6AB95</accession>
<keyword evidence="1" id="KW-0812">Transmembrane</keyword>
<dbReference type="Gene3D" id="1.10.4030.10">
    <property type="entry name" value="Porin chaperone SurA, peptide-binding domain"/>
    <property type="match status" value="1"/>
</dbReference>
<protein>
    <recommendedName>
        <fullName evidence="4">SurA N-terminal domain-containing protein</fullName>
    </recommendedName>
</protein>
<dbReference type="PANTHER" id="PTHR47245">
    <property type="entry name" value="PEPTIDYLPROLYL ISOMERASE"/>
    <property type="match status" value="1"/>
</dbReference>
<sequence length="215" mass="24205">MANLKKSSPKKVPLSPLQSSTKKLPAFLSVKNIIIIVLLIGAVLFWKFKGYFIVATVNGQPISRFELTGDLIKRFGAQSLDNIINERLILGATRQKGIFVTDDDISVRIKDVEQKLQGTTTLKDALLAQGLSESDFKKQLEIQIAIEKMFDKESTVSPSEIKDYTSQNQAAYKNATDPAAVNKEVESILHQQKIRDLFDKWFSDTRKNANIKKYL</sequence>
<dbReference type="EMBL" id="MFJN01000012">
    <property type="protein sequence ID" value="OGG21968.1"/>
    <property type="molecule type" value="Genomic_DNA"/>
</dbReference>
<evidence type="ECO:0000256" key="1">
    <source>
        <dbReference type="SAM" id="Phobius"/>
    </source>
</evidence>
<reference evidence="2 3" key="1">
    <citation type="journal article" date="2016" name="Nat. Commun.">
        <title>Thousands of microbial genomes shed light on interconnected biogeochemical processes in an aquifer system.</title>
        <authorList>
            <person name="Anantharaman K."/>
            <person name="Brown C.T."/>
            <person name="Hug L.A."/>
            <person name="Sharon I."/>
            <person name="Castelle C.J."/>
            <person name="Probst A.J."/>
            <person name="Thomas B.C."/>
            <person name="Singh A."/>
            <person name="Wilkins M.J."/>
            <person name="Karaoz U."/>
            <person name="Brodie E.L."/>
            <person name="Williams K.H."/>
            <person name="Hubbard S.S."/>
            <person name="Banfield J.F."/>
        </authorList>
    </citation>
    <scope>NUCLEOTIDE SEQUENCE [LARGE SCALE GENOMIC DNA]</scope>
</reference>
<proteinExistence type="predicted"/>
<evidence type="ECO:0008006" key="4">
    <source>
        <dbReference type="Google" id="ProtNLM"/>
    </source>
</evidence>
<dbReference type="STRING" id="1798384.A3D03_02165"/>
<keyword evidence="1" id="KW-0472">Membrane</keyword>
<evidence type="ECO:0000313" key="3">
    <source>
        <dbReference type="Proteomes" id="UP000177092"/>
    </source>
</evidence>